<dbReference type="Pfam" id="PF08450">
    <property type="entry name" value="SGL"/>
    <property type="match status" value="1"/>
</dbReference>
<accession>A0ABX1D2C4</accession>
<dbReference type="PANTHER" id="PTHR47572:SF4">
    <property type="entry name" value="LACTONASE DRP35"/>
    <property type="match status" value="1"/>
</dbReference>
<dbReference type="InterPro" id="IPR011042">
    <property type="entry name" value="6-blade_b-propeller_TolB-like"/>
</dbReference>
<dbReference type="Gene3D" id="2.120.10.30">
    <property type="entry name" value="TolB, C-terminal domain"/>
    <property type="match status" value="1"/>
</dbReference>
<dbReference type="RefSeq" id="WP_168138438.1">
    <property type="nucleotide sequence ID" value="NZ_JAAVJR010000005.1"/>
</dbReference>
<name>A0ABX1D2C4_9FLAO</name>
<dbReference type="InterPro" id="IPR013658">
    <property type="entry name" value="SGL"/>
</dbReference>
<evidence type="ECO:0000313" key="4">
    <source>
        <dbReference type="Proteomes" id="UP000703674"/>
    </source>
</evidence>
<keyword evidence="1" id="KW-0378">Hydrolase</keyword>
<dbReference type="InterPro" id="IPR051262">
    <property type="entry name" value="SMP-30/CGR1_Lactonase"/>
</dbReference>
<dbReference type="EMBL" id="JAAVJR010000005">
    <property type="protein sequence ID" value="NJW53334.1"/>
    <property type="molecule type" value="Genomic_DNA"/>
</dbReference>
<keyword evidence="4" id="KW-1185">Reference proteome</keyword>
<comment type="caution">
    <text evidence="3">The sequence shown here is derived from an EMBL/GenBank/DDBJ whole genome shotgun (WGS) entry which is preliminary data.</text>
</comment>
<evidence type="ECO:0000259" key="2">
    <source>
        <dbReference type="Pfam" id="PF08450"/>
    </source>
</evidence>
<evidence type="ECO:0000256" key="1">
    <source>
        <dbReference type="ARBA" id="ARBA00022801"/>
    </source>
</evidence>
<organism evidence="3 4">
    <name type="scientific">Salinimicrobium oceani</name>
    <dbReference type="NCBI Taxonomy" id="2722702"/>
    <lineage>
        <taxon>Bacteria</taxon>
        <taxon>Pseudomonadati</taxon>
        <taxon>Bacteroidota</taxon>
        <taxon>Flavobacteriia</taxon>
        <taxon>Flavobacteriales</taxon>
        <taxon>Flavobacteriaceae</taxon>
        <taxon>Salinimicrobium</taxon>
    </lineage>
</organism>
<gene>
    <name evidence="3" type="ORF">HC175_10410</name>
</gene>
<proteinExistence type="predicted"/>
<dbReference type="Proteomes" id="UP000703674">
    <property type="component" value="Unassembled WGS sequence"/>
</dbReference>
<evidence type="ECO:0000313" key="3">
    <source>
        <dbReference type="EMBL" id="NJW53334.1"/>
    </source>
</evidence>
<feature type="domain" description="SMP-30/Gluconolactonase/LRE-like region" evidence="2">
    <location>
        <begin position="35"/>
        <end position="253"/>
    </location>
</feature>
<protein>
    <recommendedName>
        <fullName evidence="2">SMP-30/Gluconolactonase/LRE-like region domain-containing protein</fullName>
    </recommendedName>
</protein>
<sequence>MKQAILFSFFCGVFTLSTAQNKTPEVKLSGFSHPESVYYDKAGENFYVSNMAGKEAGDGFISKVSKNGKILDHSWVTGLQDPKGMVLRDGHLFVTDVTKLIEINIDSGEIINRIPVPDAKSLNDPALDDNGDIYFSDLSGNKIYRMNGSGEIEEWLSNVQLERPNGLLIMPDYILVAAWSEEQNGNILKIDRETREIIRLTTQGVGNLDGIQKGAQHEFYLSDWATGRIFSFDMDGNLTKILTSEKSSGDILFMEAENKLYVPMNHQNEVWIYDLN</sequence>
<dbReference type="PANTHER" id="PTHR47572">
    <property type="entry name" value="LIPOPROTEIN-RELATED"/>
    <property type="match status" value="1"/>
</dbReference>
<dbReference type="SUPFAM" id="SSF101898">
    <property type="entry name" value="NHL repeat"/>
    <property type="match status" value="1"/>
</dbReference>
<reference evidence="3 4" key="1">
    <citation type="submission" date="2020-03" db="EMBL/GenBank/DDBJ databases">
        <title>Salinimicrobium sp. nov, isolated from SCS.</title>
        <authorList>
            <person name="Cao W.R."/>
        </authorList>
    </citation>
    <scope>NUCLEOTIDE SEQUENCE [LARGE SCALE GENOMIC DNA]</scope>
    <source>
        <strain evidence="4">J15B91</strain>
    </source>
</reference>